<dbReference type="EMBL" id="APKE01000014">
    <property type="protein sequence ID" value="KAF0676514.1"/>
    <property type="molecule type" value="Genomic_DNA"/>
</dbReference>
<protein>
    <submittedName>
        <fullName evidence="6">Group 1 hemoglobin glbN</fullName>
        <ecNumber evidence="6">2.7.11.1</ecNumber>
    </submittedName>
</protein>
<evidence type="ECO:0000256" key="3">
    <source>
        <dbReference type="ARBA" id="ARBA00022723"/>
    </source>
</evidence>
<sequence length="149" mass="16637">MTQSVTSIPEDTPVQPASDDSLFARLGGIYGISAAVDNLVDRLYVNGAANANPKVDEFHQQQGHAGFKFLVTAWSIEETGGPKIYPGRDMRESHAHLSVTEREFDIVATEIKTSLYQLNVPEREFDEFMELIESYRSMVVAPEHRHAAE</sequence>
<keyword evidence="7" id="KW-1185">Reference proteome</keyword>
<keyword evidence="4 5" id="KW-0408">Iron</keyword>
<feature type="binding site" description="distal binding residue" evidence="5">
    <location>
        <position position="94"/>
    </location>
    <ligand>
        <name>heme</name>
        <dbReference type="ChEBI" id="CHEBI:30413"/>
    </ligand>
    <ligandPart>
        <name>Fe</name>
        <dbReference type="ChEBI" id="CHEBI:18248"/>
    </ligandPart>
</feature>
<dbReference type="AlphaFoldDB" id="A0A921TFJ8"/>
<evidence type="ECO:0000313" key="6">
    <source>
        <dbReference type="EMBL" id="KAF0676514.1"/>
    </source>
</evidence>
<reference evidence="6" key="1">
    <citation type="submission" date="2013-03" db="EMBL/GenBank/DDBJ databases">
        <title>Genome Sequence of the Profundibacterium mesophilum strain KAUST100406-0324T from Red Sea, a novel genus in the family Rhodobacteraceae.</title>
        <authorList>
            <person name="Essack M."/>
            <person name="Alam I."/>
            <person name="Lafi F."/>
            <person name="Alawi W."/>
            <person name="Kamanu F."/>
            <person name="Al-Suwailem A."/>
            <person name="Lee O.O."/>
            <person name="Xu Y."/>
            <person name="Bajic V."/>
            <person name="Qian P.-Y."/>
            <person name="Archer J."/>
        </authorList>
    </citation>
    <scope>NUCLEOTIDE SEQUENCE</scope>
    <source>
        <strain evidence="6">KAUST100406-0324</strain>
    </source>
</reference>
<evidence type="ECO:0000256" key="2">
    <source>
        <dbReference type="ARBA" id="ARBA00022617"/>
    </source>
</evidence>
<keyword evidence="6" id="KW-0808">Transferase</keyword>
<name>A0A921TFJ8_9RHOB</name>
<organism evidence="6 7">
    <name type="scientific">Profundibacterium mesophilum KAUST100406-0324</name>
    <dbReference type="NCBI Taxonomy" id="1037889"/>
    <lineage>
        <taxon>Bacteria</taxon>
        <taxon>Pseudomonadati</taxon>
        <taxon>Pseudomonadota</taxon>
        <taxon>Alphaproteobacteria</taxon>
        <taxon>Rhodobacterales</taxon>
        <taxon>Roseobacteraceae</taxon>
        <taxon>Profundibacterium</taxon>
    </lineage>
</organism>
<proteinExistence type="predicted"/>
<keyword evidence="1" id="KW-0813">Transport</keyword>
<dbReference type="RefSeq" id="WP_159964640.1">
    <property type="nucleotide sequence ID" value="NZ_APKE01000014.1"/>
</dbReference>
<evidence type="ECO:0000256" key="5">
    <source>
        <dbReference type="PIRSR" id="PIRSR601486-1"/>
    </source>
</evidence>
<comment type="caution">
    <text evidence="6">The sequence shown here is derived from an EMBL/GenBank/DDBJ whole genome shotgun (WGS) entry which is preliminary data.</text>
</comment>
<keyword evidence="3 5" id="KW-0479">Metal-binding</keyword>
<dbReference type="GO" id="GO:0019825">
    <property type="term" value="F:oxygen binding"/>
    <property type="evidence" value="ECO:0007669"/>
    <property type="project" value="InterPro"/>
</dbReference>
<dbReference type="Gene3D" id="1.10.490.10">
    <property type="entry name" value="Globins"/>
    <property type="match status" value="1"/>
</dbReference>
<dbReference type="SUPFAM" id="SSF46458">
    <property type="entry name" value="Globin-like"/>
    <property type="match status" value="1"/>
</dbReference>
<dbReference type="EC" id="2.7.11.1" evidence="6"/>
<dbReference type="Proteomes" id="UP000698242">
    <property type="component" value="Unassembled WGS sequence"/>
</dbReference>
<dbReference type="InterPro" id="IPR009050">
    <property type="entry name" value="Globin-like_sf"/>
</dbReference>
<evidence type="ECO:0000256" key="4">
    <source>
        <dbReference type="ARBA" id="ARBA00023004"/>
    </source>
</evidence>
<evidence type="ECO:0000313" key="7">
    <source>
        <dbReference type="Proteomes" id="UP000698242"/>
    </source>
</evidence>
<dbReference type="Pfam" id="PF01152">
    <property type="entry name" value="Bac_globin"/>
    <property type="match status" value="1"/>
</dbReference>
<evidence type="ECO:0000256" key="1">
    <source>
        <dbReference type="ARBA" id="ARBA00022448"/>
    </source>
</evidence>
<dbReference type="GO" id="GO:0020037">
    <property type="term" value="F:heme binding"/>
    <property type="evidence" value="ECO:0007669"/>
    <property type="project" value="InterPro"/>
</dbReference>
<keyword evidence="2 5" id="KW-0349">Heme</keyword>
<dbReference type="GO" id="GO:0004674">
    <property type="term" value="F:protein serine/threonine kinase activity"/>
    <property type="evidence" value="ECO:0007669"/>
    <property type="project" value="UniProtKB-EC"/>
</dbReference>
<dbReference type="InterPro" id="IPR001486">
    <property type="entry name" value="Hemoglobin_trunc"/>
</dbReference>
<dbReference type="OrthoDB" id="9795814at2"/>
<dbReference type="CDD" id="cd00454">
    <property type="entry name" value="TrHb1_N"/>
    <property type="match status" value="1"/>
</dbReference>
<dbReference type="InterPro" id="IPR012292">
    <property type="entry name" value="Globin/Proto"/>
</dbReference>
<gene>
    <name evidence="6" type="primary">glbN</name>
    <name evidence="6" type="ORF">PMES_01246</name>
</gene>
<accession>A0A921TFJ8</accession>
<dbReference type="GO" id="GO:0046872">
    <property type="term" value="F:metal ion binding"/>
    <property type="evidence" value="ECO:0007669"/>
    <property type="project" value="UniProtKB-KW"/>
</dbReference>